<feature type="compositionally biased region" description="Polar residues" evidence="1">
    <location>
        <begin position="67"/>
        <end position="77"/>
    </location>
</feature>
<dbReference type="EMBL" id="QUSF01000025">
    <property type="protein sequence ID" value="RLW00862.1"/>
    <property type="molecule type" value="Genomic_DNA"/>
</dbReference>
<sequence>MEQPKIQQQFSDLKGKLAEVTEEEWLSIPKAGDARNKWQRNPRYGKLTSVPDSFFAKHLQSEKNHSSVDPCQTQFGGLNTPYPGGLNTPYQEE</sequence>
<feature type="region of interest" description="Disordered" evidence="1">
    <location>
        <begin position="65"/>
        <end position="93"/>
    </location>
</feature>
<name>A0A3L8SFV9_CHLGU</name>
<comment type="caution">
    <text evidence="3">The sequence shown here is derived from an EMBL/GenBank/DDBJ whole genome shotgun (WGS) entry which is preliminary data.</text>
</comment>
<protein>
    <recommendedName>
        <fullName evidence="2">PRP1 splicing factor N-terminal domain-containing protein</fullName>
    </recommendedName>
</protein>
<feature type="domain" description="PRP1 splicing factor N-terminal" evidence="2">
    <location>
        <begin position="2"/>
        <end position="37"/>
    </location>
</feature>
<dbReference type="Pfam" id="PF06424">
    <property type="entry name" value="PRP1_N"/>
    <property type="match status" value="1"/>
</dbReference>
<keyword evidence="4" id="KW-1185">Reference proteome</keyword>
<accession>A0A3L8SFV9</accession>
<dbReference type="AlphaFoldDB" id="A0A3L8SFV9"/>
<dbReference type="Proteomes" id="UP000276834">
    <property type="component" value="Unassembled WGS sequence"/>
</dbReference>
<dbReference type="InterPro" id="IPR010491">
    <property type="entry name" value="PRP1_N"/>
</dbReference>
<evidence type="ECO:0000313" key="4">
    <source>
        <dbReference type="Proteomes" id="UP000276834"/>
    </source>
</evidence>
<proteinExistence type="predicted"/>
<dbReference type="OrthoDB" id="440128at2759"/>
<evidence type="ECO:0000259" key="2">
    <source>
        <dbReference type="Pfam" id="PF06424"/>
    </source>
</evidence>
<evidence type="ECO:0000256" key="1">
    <source>
        <dbReference type="SAM" id="MobiDB-lite"/>
    </source>
</evidence>
<evidence type="ECO:0000313" key="3">
    <source>
        <dbReference type="EMBL" id="RLW00862.1"/>
    </source>
</evidence>
<gene>
    <name evidence="3" type="ORF">DV515_00008469</name>
</gene>
<dbReference type="GO" id="GO:0000398">
    <property type="term" value="P:mRNA splicing, via spliceosome"/>
    <property type="evidence" value="ECO:0007669"/>
    <property type="project" value="InterPro"/>
</dbReference>
<organism evidence="3 4">
    <name type="scientific">Chloebia gouldiae</name>
    <name type="common">Gouldian finch</name>
    <name type="synonym">Erythrura gouldiae</name>
    <dbReference type="NCBI Taxonomy" id="44316"/>
    <lineage>
        <taxon>Eukaryota</taxon>
        <taxon>Metazoa</taxon>
        <taxon>Chordata</taxon>
        <taxon>Craniata</taxon>
        <taxon>Vertebrata</taxon>
        <taxon>Euteleostomi</taxon>
        <taxon>Archelosauria</taxon>
        <taxon>Archosauria</taxon>
        <taxon>Dinosauria</taxon>
        <taxon>Saurischia</taxon>
        <taxon>Theropoda</taxon>
        <taxon>Coelurosauria</taxon>
        <taxon>Aves</taxon>
        <taxon>Neognathae</taxon>
        <taxon>Neoaves</taxon>
        <taxon>Telluraves</taxon>
        <taxon>Australaves</taxon>
        <taxon>Passeriformes</taxon>
        <taxon>Passeroidea</taxon>
        <taxon>Passeridae</taxon>
        <taxon>Chloebia</taxon>
    </lineage>
</organism>
<reference evidence="3 4" key="1">
    <citation type="journal article" date="2018" name="Proc. R. Soc. B">
        <title>A non-coding region near Follistatin controls head colour polymorphism in the Gouldian finch.</title>
        <authorList>
            <person name="Toomey M.B."/>
            <person name="Marques C.I."/>
            <person name="Andrade P."/>
            <person name="Araujo P.M."/>
            <person name="Sabatino S."/>
            <person name="Gazda M.A."/>
            <person name="Afonso S."/>
            <person name="Lopes R.J."/>
            <person name="Corbo J.C."/>
            <person name="Carneiro M."/>
        </authorList>
    </citation>
    <scope>NUCLEOTIDE SEQUENCE [LARGE SCALE GENOMIC DNA]</scope>
    <source>
        <strain evidence="3">Red01</strain>
        <tissue evidence="3">Muscle</tissue>
    </source>
</reference>